<organism evidence="4 5">
    <name type="scientific">Sipha flava</name>
    <name type="common">yellow sugarcane aphid</name>
    <dbReference type="NCBI Taxonomy" id="143950"/>
    <lineage>
        <taxon>Eukaryota</taxon>
        <taxon>Metazoa</taxon>
        <taxon>Ecdysozoa</taxon>
        <taxon>Arthropoda</taxon>
        <taxon>Hexapoda</taxon>
        <taxon>Insecta</taxon>
        <taxon>Pterygota</taxon>
        <taxon>Neoptera</taxon>
        <taxon>Paraneoptera</taxon>
        <taxon>Hemiptera</taxon>
        <taxon>Sternorrhyncha</taxon>
        <taxon>Aphidomorpha</taxon>
        <taxon>Aphidoidea</taxon>
        <taxon>Aphididae</taxon>
        <taxon>Sipha</taxon>
    </lineage>
</organism>
<keyword evidence="4" id="KW-1185">Reference proteome</keyword>
<feature type="domain" description="Replication factor-A protein 1 N-terminal" evidence="2">
    <location>
        <begin position="5"/>
        <end position="82"/>
    </location>
</feature>
<dbReference type="InterPro" id="IPR012340">
    <property type="entry name" value="NA-bd_OB-fold"/>
</dbReference>
<gene>
    <name evidence="5" type="primary">LOC112685011</name>
</gene>
<feature type="domain" description="Replication protein A OB" evidence="3">
    <location>
        <begin position="269"/>
        <end position="365"/>
    </location>
</feature>
<dbReference type="Pfam" id="PF16900">
    <property type="entry name" value="REPA_OB_2"/>
    <property type="match status" value="1"/>
</dbReference>
<evidence type="ECO:0000259" key="3">
    <source>
        <dbReference type="Pfam" id="PF16900"/>
    </source>
</evidence>
<sequence length="387" mass="44323">MTIVLTNDSINKLCNGVNVTQPIVQLLGYEAVLLKKNQTRYRLVLSDGVHMNSYFFLDPKLNDMIVKKQIKYGTILSIDQYKFLDGKNCKDHSPRWTIYIEKIAVLVHRNVLGDPQPLINIEKKNKPLLNLNLNEYPSRMFNSIEQLENNLISVKDLNKQLNSKCTSVLKLTVKKKYPINTHSKCRVLNMNLEDSTGMVRVSAFNSLSDIMDEIFKENKTYYITDTILKFFGSHFELKLQSYSVVIECIETILQNIPSINTSDFNIILDKDPNTFCDLIGVCIEISDIEVCGNSTAQTEIAKREIVLIDKSMATVTLKVWGELVNKFEKQFIDNPLVVAAKKTVLKQFNGKKYFSLIKDSVLFVNPNTAEAHKLKQWYKDLGTMEDL</sequence>
<evidence type="ECO:0000313" key="4">
    <source>
        <dbReference type="Proteomes" id="UP000694846"/>
    </source>
</evidence>
<protein>
    <submittedName>
        <fullName evidence="5">Replication protein A 70 kDa DNA-binding subunit-like</fullName>
    </submittedName>
</protein>
<dbReference type="SUPFAM" id="SSF50249">
    <property type="entry name" value="Nucleic acid-binding proteins"/>
    <property type="match status" value="3"/>
</dbReference>
<proteinExistence type="predicted"/>
<dbReference type="Gene3D" id="2.40.50.140">
    <property type="entry name" value="Nucleic acid-binding proteins"/>
    <property type="match status" value="3"/>
</dbReference>
<dbReference type="GO" id="GO:0006260">
    <property type="term" value="P:DNA replication"/>
    <property type="evidence" value="ECO:0007669"/>
    <property type="project" value="InterPro"/>
</dbReference>
<accession>A0A8B8FPU9</accession>
<dbReference type="GeneID" id="112685011"/>
<dbReference type="GO" id="GO:0003677">
    <property type="term" value="F:DNA binding"/>
    <property type="evidence" value="ECO:0007669"/>
    <property type="project" value="UniProtKB-KW"/>
</dbReference>
<dbReference type="InterPro" id="IPR007199">
    <property type="entry name" value="Rep_factor-A_N"/>
</dbReference>
<dbReference type="AlphaFoldDB" id="A0A8B8FPU9"/>
<name>A0A8B8FPU9_9HEMI</name>
<evidence type="ECO:0000256" key="1">
    <source>
        <dbReference type="ARBA" id="ARBA00023125"/>
    </source>
</evidence>
<dbReference type="GO" id="GO:0005634">
    <property type="term" value="C:nucleus"/>
    <property type="evidence" value="ECO:0007669"/>
    <property type="project" value="InterPro"/>
</dbReference>
<dbReference type="RefSeq" id="XP_025412553.1">
    <property type="nucleotide sequence ID" value="XM_025556768.1"/>
</dbReference>
<dbReference type="Pfam" id="PF04057">
    <property type="entry name" value="Rep-A_N"/>
    <property type="match status" value="1"/>
</dbReference>
<evidence type="ECO:0000313" key="5">
    <source>
        <dbReference type="RefSeq" id="XP_025412553.1"/>
    </source>
</evidence>
<dbReference type="CDD" id="cd04475">
    <property type="entry name" value="RPA1_DBD_B"/>
    <property type="match status" value="1"/>
</dbReference>
<dbReference type="InterPro" id="IPR031657">
    <property type="entry name" value="REPA_OB_2"/>
</dbReference>
<dbReference type="Proteomes" id="UP000694846">
    <property type="component" value="Unplaced"/>
</dbReference>
<dbReference type="OrthoDB" id="7862263at2759"/>
<reference evidence="5" key="1">
    <citation type="submission" date="2025-08" db="UniProtKB">
        <authorList>
            <consortium name="RefSeq"/>
        </authorList>
    </citation>
    <scope>IDENTIFICATION</scope>
    <source>
        <tissue evidence="5">Whole body</tissue>
    </source>
</reference>
<keyword evidence="1" id="KW-0238">DNA-binding</keyword>
<evidence type="ECO:0000259" key="2">
    <source>
        <dbReference type="Pfam" id="PF04057"/>
    </source>
</evidence>